<keyword evidence="2" id="KW-1185">Reference proteome</keyword>
<reference evidence="1 2" key="1">
    <citation type="submission" date="2019-07" db="EMBL/GenBank/DDBJ databases">
        <title>The draft genome sequence of Aquimarina algiphila M91.</title>
        <authorList>
            <person name="Meng X."/>
        </authorList>
    </citation>
    <scope>NUCLEOTIDE SEQUENCE [LARGE SCALE GENOMIC DNA]</scope>
    <source>
        <strain evidence="1 2">M91</strain>
    </source>
</reference>
<sequence length="174" mass="19920">MKKVIFVSLLVSSFYFGFSQNTQQEASVEKSVFGIQIGVLGVWVHNELRLSNQIALRSEIGLGGVSFDHIEPMIALEPRWYYNLNKRVDKGRRIDGNSGNYISFRASYRFFDISEAENDNQDYLLLTPTWGVRRNIGKHFNYEAGLGIGLAFRNENGKEIGYTSVFNLKIGYRF</sequence>
<dbReference type="EMBL" id="VLNR01000015">
    <property type="protein sequence ID" value="TSE09270.1"/>
    <property type="molecule type" value="Genomic_DNA"/>
</dbReference>
<evidence type="ECO:0000313" key="1">
    <source>
        <dbReference type="EMBL" id="TSE09270.1"/>
    </source>
</evidence>
<proteinExistence type="predicted"/>
<name>A0A554VM35_9FLAO</name>
<dbReference type="AlphaFoldDB" id="A0A554VM35"/>
<evidence type="ECO:0000313" key="2">
    <source>
        <dbReference type="Proteomes" id="UP000318833"/>
    </source>
</evidence>
<gene>
    <name evidence="1" type="ORF">FOF46_09400</name>
</gene>
<dbReference type="RefSeq" id="WP_143916273.1">
    <property type="nucleotide sequence ID" value="NZ_CANMIK010000014.1"/>
</dbReference>
<protein>
    <recommendedName>
        <fullName evidence="3">DUF3575 domain-containing protein</fullName>
    </recommendedName>
</protein>
<dbReference type="Proteomes" id="UP000318833">
    <property type="component" value="Unassembled WGS sequence"/>
</dbReference>
<organism evidence="1 2">
    <name type="scientific">Aquimarina algiphila</name>
    <dbReference type="NCBI Taxonomy" id="2047982"/>
    <lineage>
        <taxon>Bacteria</taxon>
        <taxon>Pseudomonadati</taxon>
        <taxon>Bacteroidota</taxon>
        <taxon>Flavobacteriia</taxon>
        <taxon>Flavobacteriales</taxon>
        <taxon>Flavobacteriaceae</taxon>
        <taxon>Aquimarina</taxon>
    </lineage>
</organism>
<comment type="caution">
    <text evidence="1">The sequence shown here is derived from an EMBL/GenBank/DDBJ whole genome shotgun (WGS) entry which is preliminary data.</text>
</comment>
<evidence type="ECO:0008006" key="3">
    <source>
        <dbReference type="Google" id="ProtNLM"/>
    </source>
</evidence>
<dbReference type="OrthoDB" id="883248at2"/>
<accession>A0A554VM35</accession>